<dbReference type="EMBL" id="JBJQND010000005">
    <property type="protein sequence ID" value="KAL3876806.1"/>
    <property type="molecule type" value="Genomic_DNA"/>
</dbReference>
<evidence type="ECO:0000256" key="1">
    <source>
        <dbReference type="SAM" id="MobiDB-lite"/>
    </source>
</evidence>
<protein>
    <submittedName>
        <fullName evidence="2">Uncharacterized protein</fullName>
    </submittedName>
</protein>
<dbReference type="AlphaFoldDB" id="A0ABD3WTV9"/>
<sequence>MSSSTKFQGTETNENLKNDHKDVVPKVVSMTENNSNGAWQMTSSMPEKSNKVTKEKPLLPGPERGLNVVLMNVSGDICQTLFFFKNLDAKEYMEKVPELYIGNDEDSILYNNNVSTIVEEPVKELQRILETFQTSTSNWVNTMCVPVIEFICISWHGKHAGMNDDKKVTEFIYLIIF</sequence>
<name>A0ABD3WTV9_SINWO</name>
<feature type="compositionally biased region" description="Basic and acidic residues" evidence="1">
    <location>
        <begin position="48"/>
        <end position="57"/>
    </location>
</feature>
<proteinExistence type="predicted"/>
<gene>
    <name evidence="2" type="ORF">ACJMK2_034600</name>
</gene>
<evidence type="ECO:0000313" key="2">
    <source>
        <dbReference type="EMBL" id="KAL3876806.1"/>
    </source>
</evidence>
<comment type="caution">
    <text evidence="2">The sequence shown here is derived from an EMBL/GenBank/DDBJ whole genome shotgun (WGS) entry which is preliminary data.</text>
</comment>
<feature type="compositionally biased region" description="Polar residues" evidence="1">
    <location>
        <begin position="30"/>
        <end position="47"/>
    </location>
</feature>
<dbReference type="Proteomes" id="UP001634394">
    <property type="component" value="Unassembled WGS sequence"/>
</dbReference>
<reference evidence="2 3" key="1">
    <citation type="submission" date="2024-11" db="EMBL/GenBank/DDBJ databases">
        <title>Chromosome-level genome assembly of the freshwater bivalve Anodonta woodiana.</title>
        <authorList>
            <person name="Chen X."/>
        </authorList>
    </citation>
    <scope>NUCLEOTIDE SEQUENCE [LARGE SCALE GENOMIC DNA]</scope>
    <source>
        <strain evidence="2">MN2024</strain>
        <tissue evidence="2">Gills</tissue>
    </source>
</reference>
<organism evidence="2 3">
    <name type="scientific">Sinanodonta woodiana</name>
    <name type="common">Chinese pond mussel</name>
    <name type="synonym">Anodonta woodiana</name>
    <dbReference type="NCBI Taxonomy" id="1069815"/>
    <lineage>
        <taxon>Eukaryota</taxon>
        <taxon>Metazoa</taxon>
        <taxon>Spiralia</taxon>
        <taxon>Lophotrochozoa</taxon>
        <taxon>Mollusca</taxon>
        <taxon>Bivalvia</taxon>
        <taxon>Autobranchia</taxon>
        <taxon>Heteroconchia</taxon>
        <taxon>Palaeoheterodonta</taxon>
        <taxon>Unionida</taxon>
        <taxon>Unionoidea</taxon>
        <taxon>Unionidae</taxon>
        <taxon>Unioninae</taxon>
        <taxon>Sinanodonta</taxon>
    </lineage>
</organism>
<feature type="compositionally biased region" description="Polar residues" evidence="1">
    <location>
        <begin position="1"/>
        <end position="13"/>
    </location>
</feature>
<evidence type="ECO:0000313" key="3">
    <source>
        <dbReference type="Proteomes" id="UP001634394"/>
    </source>
</evidence>
<feature type="region of interest" description="Disordered" evidence="1">
    <location>
        <begin position="1"/>
        <end position="58"/>
    </location>
</feature>
<accession>A0ABD3WTV9</accession>
<feature type="compositionally biased region" description="Basic and acidic residues" evidence="1">
    <location>
        <begin position="14"/>
        <end position="24"/>
    </location>
</feature>
<keyword evidence="3" id="KW-1185">Reference proteome</keyword>